<gene>
    <name evidence="1" type="ORF">AVEN_12316_1</name>
</gene>
<dbReference type="AlphaFoldDB" id="A0A4Y2E908"/>
<accession>A0A4Y2E908</accession>
<dbReference type="EMBL" id="BGPR01000536">
    <property type="protein sequence ID" value="GBM25381.1"/>
    <property type="molecule type" value="Genomic_DNA"/>
</dbReference>
<evidence type="ECO:0000313" key="1">
    <source>
        <dbReference type="EMBL" id="GBM25381.1"/>
    </source>
</evidence>
<dbReference type="Proteomes" id="UP000499080">
    <property type="component" value="Unassembled WGS sequence"/>
</dbReference>
<proteinExistence type="predicted"/>
<protein>
    <submittedName>
        <fullName evidence="1">Uncharacterized protein</fullName>
    </submittedName>
</protein>
<keyword evidence="2" id="KW-1185">Reference proteome</keyword>
<name>A0A4Y2E908_ARAVE</name>
<comment type="caution">
    <text evidence="1">The sequence shown here is derived from an EMBL/GenBank/DDBJ whole genome shotgun (WGS) entry which is preliminary data.</text>
</comment>
<evidence type="ECO:0000313" key="2">
    <source>
        <dbReference type="Proteomes" id="UP000499080"/>
    </source>
</evidence>
<organism evidence="1 2">
    <name type="scientific">Araneus ventricosus</name>
    <name type="common">Orbweaver spider</name>
    <name type="synonym">Epeira ventricosa</name>
    <dbReference type="NCBI Taxonomy" id="182803"/>
    <lineage>
        <taxon>Eukaryota</taxon>
        <taxon>Metazoa</taxon>
        <taxon>Ecdysozoa</taxon>
        <taxon>Arthropoda</taxon>
        <taxon>Chelicerata</taxon>
        <taxon>Arachnida</taxon>
        <taxon>Araneae</taxon>
        <taxon>Araneomorphae</taxon>
        <taxon>Entelegynae</taxon>
        <taxon>Araneoidea</taxon>
        <taxon>Araneidae</taxon>
        <taxon>Araneus</taxon>
    </lineage>
</organism>
<sequence length="120" mass="13865">MAKSRPLTRKDFRMSAVEQKACWKERRRIDATERERVTIRRWLNRDHLQRKTSEMSVAKQKVGALVWVTACYASQTASSGDIGPERKEVRLWVGDTPGSETGIARWSACSLWSVWEVNLK</sequence>
<reference evidence="1 2" key="1">
    <citation type="journal article" date="2019" name="Sci. Rep.">
        <title>Orb-weaving spider Araneus ventricosus genome elucidates the spidroin gene catalogue.</title>
        <authorList>
            <person name="Kono N."/>
            <person name="Nakamura H."/>
            <person name="Ohtoshi R."/>
            <person name="Moran D.A.P."/>
            <person name="Shinohara A."/>
            <person name="Yoshida Y."/>
            <person name="Fujiwara M."/>
            <person name="Mori M."/>
            <person name="Tomita M."/>
            <person name="Arakawa K."/>
        </authorList>
    </citation>
    <scope>NUCLEOTIDE SEQUENCE [LARGE SCALE GENOMIC DNA]</scope>
</reference>